<evidence type="ECO:0000313" key="2">
    <source>
        <dbReference type="Proteomes" id="UP001144978"/>
    </source>
</evidence>
<proteinExistence type="predicted"/>
<comment type="caution">
    <text evidence="1">The sequence shown here is derived from an EMBL/GenBank/DDBJ whole genome shotgun (WGS) entry which is preliminary data.</text>
</comment>
<protein>
    <submittedName>
        <fullName evidence="1">Uncharacterized protein</fullName>
    </submittedName>
</protein>
<keyword evidence="2" id="KW-1185">Reference proteome</keyword>
<evidence type="ECO:0000313" key="1">
    <source>
        <dbReference type="EMBL" id="KAJ2966487.1"/>
    </source>
</evidence>
<name>A0ACC1MHK7_9APHY</name>
<reference evidence="1" key="1">
    <citation type="submission" date="2022-08" db="EMBL/GenBank/DDBJ databases">
        <title>Genome Sequence of Pycnoporus sanguineus.</title>
        <authorList>
            <person name="Buettner E."/>
        </authorList>
    </citation>
    <scope>NUCLEOTIDE SEQUENCE</scope>
    <source>
        <strain evidence="1">CG-C14</strain>
    </source>
</reference>
<organism evidence="1 2">
    <name type="scientific">Trametes sanguinea</name>
    <dbReference type="NCBI Taxonomy" id="158606"/>
    <lineage>
        <taxon>Eukaryota</taxon>
        <taxon>Fungi</taxon>
        <taxon>Dikarya</taxon>
        <taxon>Basidiomycota</taxon>
        <taxon>Agaricomycotina</taxon>
        <taxon>Agaricomycetes</taxon>
        <taxon>Polyporales</taxon>
        <taxon>Polyporaceae</taxon>
        <taxon>Trametes</taxon>
    </lineage>
</organism>
<dbReference type="Proteomes" id="UP001144978">
    <property type="component" value="Unassembled WGS sequence"/>
</dbReference>
<sequence length="178" mass="19983">MHCSKGRTSAPSSCAPWSGTRSSELVTADDERKLSVNVRNALARGFFTQLANKEGETNAYLTVKDNQVVSLHPSCGLDTSPEWVIFNEFVMTTKPYIRMVSEVKPDERRRRAMLRRLLEHAPNYYDLSTFPDGETKCALLRLQRKQGRNLPGSAPSSGRNIPRGSIASGKLTRKEQRK</sequence>
<gene>
    <name evidence="1" type="ORF">NUW54_g13793</name>
</gene>
<dbReference type="EMBL" id="JANSHE010006638">
    <property type="protein sequence ID" value="KAJ2966487.1"/>
    <property type="molecule type" value="Genomic_DNA"/>
</dbReference>
<accession>A0ACC1MHK7</accession>